<dbReference type="KEGG" id="ffu:CLAFUR5_03803"/>
<reference evidence="2" key="1">
    <citation type="submission" date="2021-12" db="EMBL/GenBank/DDBJ databases">
        <authorList>
            <person name="Zaccaron A."/>
            <person name="Stergiopoulos I."/>
        </authorList>
    </citation>
    <scope>NUCLEOTIDE SEQUENCE</scope>
    <source>
        <strain evidence="2">Race5_Kim</strain>
    </source>
</reference>
<dbReference type="RefSeq" id="XP_047758913.1">
    <property type="nucleotide sequence ID" value="XM_047902951.1"/>
</dbReference>
<accession>A0A9Q8LBU7</accession>
<reference evidence="2" key="2">
    <citation type="journal article" date="2022" name="Microb. Genom.">
        <title>A chromosome-scale genome assembly of the tomato pathogen Cladosporium fulvum reveals a compartmentalized genome architecture and the presence of a dispensable chromosome.</title>
        <authorList>
            <person name="Zaccaron A.Z."/>
            <person name="Chen L.H."/>
            <person name="Samaras A."/>
            <person name="Stergiopoulos I."/>
        </authorList>
    </citation>
    <scope>NUCLEOTIDE SEQUENCE</scope>
    <source>
        <strain evidence="2">Race5_Kim</strain>
    </source>
</reference>
<evidence type="ECO:0000256" key="1">
    <source>
        <dbReference type="SAM" id="MobiDB-lite"/>
    </source>
</evidence>
<protein>
    <submittedName>
        <fullName evidence="2">Uncharacterized protein</fullName>
    </submittedName>
</protein>
<name>A0A9Q8LBU7_PASFU</name>
<dbReference type="EMBL" id="CP090164">
    <property type="protein sequence ID" value="UJO14547.1"/>
    <property type="molecule type" value="Genomic_DNA"/>
</dbReference>
<gene>
    <name evidence="2" type="ORF">CLAFUR5_03803</name>
</gene>
<dbReference type="AlphaFoldDB" id="A0A9Q8LBU7"/>
<organism evidence="2 3">
    <name type="scientific">Passalora fulva</name>
    <name type="common">Tomato leaf mold</name>
    <name type="synonym">Cladosporium fulvum</name>
    <dbReference type="NCBI Taxonomy" id="5499"/>
    <lineage>
        <taxon>Eukaryota</taxon>
        <taxon>Fungi</taxon>
        <taxon>Dikarya</taxon>
        <taxon>Ascomycota</taxon>
        <taxon>Pezizomycotina</taxon>
        <taxon>Dothideomycetes</taxon>
        <taxon>Dothideomycetidae</taxon>
        <taxon>Mycosphaerellales</taxon>
        <taxon>Mycosphaerellaceae</taxon>
        <taxon>Fulvia</taxon>
    </lineage>
</organism>
<evidence type="ECO:0000313" key="3">
    <source>
        <dbReference type="Proteomes" id="UP000756132"/>
    </source>
</evidence>
<sequence length="230" mass="25769">MAATMGGRPPSTDNSKRKAAMDVATSLGAQGPRKRSKPTRKKKGDQMKKASDIFRFVDLPGELRDNVYEKVFEGRPTRLHRNSANKPLAIESGLARSNHPNKCYLIAFFNRLSEAQLAKLQPSKEKTPAKRVVRIELMFAIPAAGIETPAFGFPREVRHLPAFDNCFPLWWPISRDVNPATSTGRRFREARKIFKAILKATSEDCTKVPEWRVGGLKEDVEGEDEECGDS</sequence>
<feature type="region of interest" description="Disordered" evidence="1">
    <location>
        <begin position="1"/>
        <end position="48"/>
    </location>
</feature>
<dbReference type="Proteomes" id="UP000756132">
    <property type="component" value="Chromosome 2"/>
</dbReference>
<keyword evidence="3" id="KW-1185">Reference proteome</keyword>
<feature type="compositionally biased region" description="Basic residues" evidence="1">
    <location>
        <begin position="32"/>
        <end position="43"/>
    </location>
</feature>
<proteinExistence type="predicted"/>
<evidence type="ECO:0000313" key="2">
    <source>
        <dbReference type="EMBL" id="UJO14547.1"/>
    </source>
</evidence>
<dbReference type="OrthoDB" id="10632226at2759"/>
<dbReference type="GeneID" id="71983681"/>